<feature type="region of interest" description="Disordered" evidence="7">
    <location>
        <begin position="537"/>
        <end position="651"/>
    </location>
</feature>
<keyword evidence="5" id="KW-0808">Transferase</keyword>
<evidence type="ECO:0000256" key="2">
    <source>
        <dbReference type="ARBA" id="ARBA00012420"/>
    </source>
</evidence>
<evidence type="ECO:0000256" key="7">
    <source>
        <dbReference type="SAM" id="MobiDB-lite"/>
    </source>
</evidence>
<feature type="region of interest" description="Disordered" evidence="7">
    <location>
        <begin position="931"/>
        <end position="989"/>
    </location>
</feature>
<dbReference type="GO" id="GO:0000506">
    <property type="term" value="C:glycosylphosphatidylinositol-N-acetylglucosaminyltransferase (GPI-GnT) complex"/>
    <property type="evidence" value="ECO:0007669"/>
    <property type="project" value="InterPro"/>
</dbReference>
<sequence length="1503" mass="167035">MKICMASDFFYPNMGGVEEHIFNLSQCLLARGHKVIVVTHSYGDRKGIRYMTNGLKVYYIPIKVFYNQVVLPTMICNVPLLRYILLREQIDIVHGHSAFSTLAHETMNVAKLLGLRSVFTDHSLFGFADLSAVVTNKFLEISLANCNHCICVSHTGKENTVLRAKVHQDRVSVIPNAVDTAYFTPNPCRRPNDDETINIVVVSRLVYRKGVDLLAGILPKLKHLPNVHFIIGGDGPKRGLLEEIRERNNMQDRVVMLGALEHAKVRDVLVQGHIFLNTSLTEAYCMAIVEAAACGLQVVSTKVGGIPEVLPTSLIILTEPTVESVYRGLREAIRREMEKKQITSSRYQNGSIDGLLPTPSRTSYTGLCAFERNQIVANLYNWNNVTERTERVYRTALQEAPATLKLMMKNCLKSGVWPFVLIISLCHLILRFLDWFVPRRNIDLCVTENHFLSPDYERKRSSDDMLTTAPIKMSETNDDSLTFDLGNDDHAILNEDELLLSDDENGIKLDQPDEDFLLEDTDDWVSKELALKDVEPAAGSSVVAAEHVRKNDDSPTQSVPGNSRTFGLPSESRSQCDESDTLQTGYHESARPPVQQEDVEPLVEVNRTRDSNGSAANATDESKLSARKDEVEVSVETTSPTTTGNVADPAVFDEPHPVQEFAAVESKESLNSSASSGLDDRSTVASSVEYSSVQTLADASPLSSSTRLTEKTTASEQCDTTSSEEVLYVYSNNQEHDGSYDTDEVSEKRGWKNETKNDTRHQMHAQHLHQQQQHHGPSGSGGNRPQAGYGKPGMKHPLLPPQHLMQHSGLVAPNILGPHRPNNFGGMHPGARMDFRPGTRQRYPLRPGFGPEMMNPFRGMGRMNFPPGPLPPGMHPGVLMPGGGPGGPMPPMRGFPSRGHPFEMGRHMPPRLIRPAGGPNGPQMFRNAGPPSGPAGTVKGPAIGTPQGPYGTSVSQGQVGNPSTGMNAVPPPQSLLSGTFDPMTVGGGSGTGGVASGSVVIAGGTVANPIQPSPAPVAGFPQKVLINPNFKGGVEAVKNQLMRDAALSSQQFVAGVSARHVSDAELQRQQDEFINKNRIEVEKRRHERSPSRERERERDRERDRDRARSRDREREREHRERDRERDREPLRGRSRDRSRERDREMRPRSRERDRDRDFSPRRHHRGGSRDRDLSRPGRRNFGRSRNASRERDDDNRFPKRRKSSDYGENHRGHYERNDVDEDPETRAYRMEIEKQKATREKMLREKEMRRKRAAEEKLRSRSNDTKPQENTPPKLTPLVVTEKKIITLKKKSEPVATEPTRRSPVERSNSNARTVIDHHDRTRTRLDNEPHSSEGSTDRPRHNSELNSEAIELDLLEELLLREPTPEPMPSKPRVTTSSGQVSTTSGTAMVTTSTNAGSKPADGAAVLKGNRDRNSTTINSSSGTGGAGATVGGSSRRIVVMKQSNERKDRTDGGGGLATGLHHTSATSSTNSRKTRIFDRLDKRIGVNEADKRKIQRLVKDN</sequence>
<dbReference type="UniPathway" id="UPA00196"/>
<feature type="compositionally biased region" description="Polar residues" evidence="7">
    <location>
        <begin position="950"/>
        <end position="966"/>
    </location>
</feature>
<dbReference type="VEuPathDB" id="VectorBase:AMIN007054"/>
<keyword evidence="11" id="KW-1185">Reference proteome</keyword>
<dbReference type="Gene3D" id="3.40.50.2000">
    <property type="entry name" value="Glycogen Phosphorylase B"/>
    <property type="match status" value="2"/>
</dbReference>
<evidence type="ECO:0000256" key="6">
    <source>
        <dbReference type="ARBA" id="ARBA00032160"/>
    </source>
</evidence>
<feature type="compositionally biased region" description="Basic and acidic residues" evidence="7">
    <location>
        <begin position="1187"/>
        <end position="1217"/>
    </location>
</feature>
<feature type="region of interest" description="Disordered" evidence="7">
    <location>
        <begin position="1081"/>
        <end position="1274"/>
    </location>
</feature>
<dbReference type="PANTHER" id="PTHR45871">
    <property type="entry name" value="N-ACETYLGLUCOSAMINYL-PHOSPHATIDYLINOSITOL BIOSYNTHETIC PROTEIN"/>
    <property type="match status" value="1"/>
</dbReference>
<dbReference type="FunFam" id="3.40.50.2000:FF:000026">
    <property type="entry name" value="Phosphatidylinositol N-acetylglucosaminyltransferase subunit A"/>
    <property type="match status" value="1"/>
</dbReference>
<feature type="compositionally biased region" description="Basic and acidic residues" evidence="7">
    <location>
        <begin position="1081"/>
        <end position="1160"/>
    </location>
</feature>
<dbReference type="FunFam" id="3.40.50.2000:FF:000148">
    <property type="entry name" value="Phosphatidylinositol N-acetylglucosaminyltransferase subunit A"/>
    <property type="match status" value="1"/>
</dbReference>
<name>A0A182W9M6_9DIPT</name>
<dbReference type="Proteomes" id="UP000075920">
    <property type="component" value="Unassembled WGS sequence"/>
</dbReference>
<evidence type="ECO:0000256" key="4">
    <source>
        <dbReference type="ARBA" id="ARBA00022676"/>
    </source>
</evidence>
<dbReference type="InterPro" id="IPR013234">
    <property type="entry name" value="PIGA_GPI_anchor_biosynthesis"/>
</dbReference>
<feature type="domain" description="PIGA GPI anchor biosynthesis" evidence="9">
    <location>
        <begin position="40"/>
        <end position="129"/>
    </location>
</feature>
<evidence type="ECO:0000259" key="8">
    <source>
        <dbReference type="Pfam" id="PF00534"/>
    </source>
</evidence>
<protein>
    <recommendedName>
        <fullName evidence="2">phosphatidylinositol N-acetylglucosaminyltransferase</fullName>
        <ecNumber evidence="2">2.4.1.198</ecNumber>
    </recommendedName>
    <alternativeName>
        <fullName evidence="6">GlcNAc-PI synthesis protein</fullName>
    </alternativeName>
</protein>
<keyword evidence="4" id="KW-0328">Glycosyltransferase</keyword>
<feature type="region of interest" description="Disordered" evidence="7">
    <location>
        <begin position="756"/>
        <end position="796"/>
    </location>
</feature>
<evidence type="ECO:0000313" key="10">
    <source>
        <dbReference type="EnsemblMetazoa" id="AMIN007054-PA"/>
    </source>
</evidence>
<dbReference type="Pfam" id="PF00534">
    <property type="entry name" value="Glycos_transf_1"/>
    <property type="match status" value="1"/>
</dbReference>
<proteinExistence type="predicted"/>
<feature type="compositionally biased region" description="Basic and acidic residues" evidence="7">
    <location>
        <begin position="1224"/>
        <end position="1267"/>
    </location>
</feature>
<keyword evidence="3" id="KW-0337">GPI-anchor biosynthesis</keyword>
<evidence type="ECO:0000259" key="9">
    <source>
        <dbReference type="Pfam" id="PF08288"/>
    </source>
</evidence>
<feature type="compositionally biased region" description="Low complexity" evidence="7">
    <location>
        <begin position="634"/>
        <end position="643"/>
    </location>
</feature>
<evidence type="ECO:0000256" key="5">
    <source>
        <dbReference type="ARBA" id="ARBA00022679"/>
    </source>
</evidence>
<organism evidence="10 11">
    <name type="scientific">Anopheles minimus</name>
    <dbReference type="NCBI Taxonomy" id="112268"/>
    <lineage>
        <taxon>Eukaryota</taxon>
        <taxon>Metazoa</taxon>
        <taxon>Ecdysozoa</taxon>
        <taxon>Arthropoda</taxon>
        <taxon>Hexapoda</taxon>
        <taxon>Insecta</taxon>
        <taxon>Pterygota</taxon>
        <taxon>Neoptera</taxon>
        <taxon>Endopterygota</taxon>
        <taxon>Diptera</taxon>
        <taxon>Nematocera</taxon>
        <taxon>Culicoidea</taxon>
        <taxon>Culicidae</taxon>
        <taxon>Anophelinae</taxon>
        <taxon>Anopheles</taxon>
    </lineage>
</organism>
<dbReference type="CDD" id="cd03796">
    <property type="entry name" value="GT4_PIG-A-like"/>
    <property type="match status" value="1"/>
</dbReference>
<feature type="region of interest" description="Disordered" evidence="7">
    <location>
        <begin position="694"/>
        <end position="722"/>
    </location>
</feature>
<feature type="region of interest" description="Disordered" evidence="7">
    <location>
        <begin position="1290"/>
        <end position="1345"/>
    </location>
</feature>
<accession>A0A182W9M6</accession>
<feature type="compositionally biased region" description="Basic and acidic residues" evidence="7">
    <location>
        <begin position="620"/>
        <end position="631"/>
    </location>
</feature>
<evidence type="ECO:0000256" key="1">
    <source>
        <dbReference type="ARBA" id="ARBA00004687"/>
    </source>
</evidence>
<dbReference type="InterPro" id="IPR039507">
    <property type="entry name" value="PIG-A/GPI3"/>
</dbReference>
<dbReference type="Pfam" id="PF08288">
    <property type="entry name" value="PIGA"/>
    <property type="match status" value="1"/>
</dbReference>
<reference evidence="10" key="2">
    <citation type="submission" date="2020-05" db="UniProtKB">
        <authorList>
            <consortium name="EnsemblMetazoa"/>
        </authorList>
    </citation>
    <scope>IDENTIFICATION</scope>
    <source>
        <strain evidence="10">MINIMUS1</strain>
    </source>
</reference>
<evidence type="ECO:0000256" key="3">
    <source>
        <dbReference type="ARBA" id="ARBA00022502"/>
    </source>
</evidence>
<feature type="compositionally biased region" description="Low complexity" evidence="7">
    <location>
        <begin position="1375"/>
        <end position="1395"/>
    </location>
</feature>
<reference evidence="11" key="1">
    <citation type="submission" date="2013-03" db="EMBL/GenBank/DDBJ databases">
        <title>The Genome Sequence of Anopheles minimus MINIMUS1.</title>
        <authorList>
            <consortium name="The Broad Institute Genomics Platform"/>
            <person name="Neafsey D.E."/>
            <person name="Walton C."/>
            <person name="Walker B."/>
            <person name="Young S.K."/>
            <person name="Zeng Q."/>
            <person name="Gargeya S."/>
            <person name="Fitzgerald M."/>
            <person name="Haas B."/>
            <person name="Abouelleil A."/>
            <person name="Allen A.W."/>
            <person name="Alvarado L."/>
            <person name="Arachchi H.M."/>
            <person name="Berlin A.M."/>
            <person name="Chapman S.B."/>
            <person name="Gainer-Dewar J."/>
            <person name="Goldberg J."/>
            <person name="Griggs A."/>
            <person name="Gujja S."/>
            <person name="Hansen M."/>
            <person name="Howarth C."/>
            <person name="Imamovic A."/>
            <person name="Ireland A."/>
            <person name="Larimer J."/>
            <person name="McCowan C."/>
            <person name="Murphy C."/>
            <person name="Pearson M."/>
            <person name="Poon T.W."/>
            <person name="Priest M."/>
            <person name="Roberts A."/>
            <person name="Saif S."/>
            <person name="Shea T."/>
            <person name="Sisk P."/>
            <person name="Sykes S."/>
            <person name="Wortman J."/>
            <person name="Nusbaum C."/>
            <person name="Birren B."/>
        </authorList>
    </citation>
    <scope>NUCLEOTIDE SEQUENCE [LARGE SCALE GENOMIC DNA]</scope>
    <source>
        <strain evidence="11">MINIMUS1</strain>
    </source>
</reference>
<dbReference type="EC" id="2.4.1.198" evidence="2"/>
<dbReference type="STRING" id="112268.A0A182W9M6"/>
<feature type="compositionally biased region" description="Basic and acidic residues" evidence="7">
    <location>
        <begin position="1290"/>
        <end position="1305"/>
    </location>
</feature>
<dbReference type="PANTHER" id="PTHR45871:SF1">
    <property type="entry name" value="PHOSPHATIDYLINOSITOL N-ACETYLGLUCOSAMINYLTRANSFERASE SUBUNIT A"/>
    <property type="match status" value="1"/>
</dbReference>
<dbReference type="GO" id="GO:0006506">
    <property type="term" value="P:GPI anchor biosynthetic process"/>
    <property type="evidence" value="ECO:0007669"/>
    <property type="project" value="UniProtKB-UniPathway"/>
</dbReference>
<feature type="domain" description="Glycosyl transferase family 1" evidence="8">
    <location>
        <begin position="193"/>
        <end position="339"/>
    </location>
</feature>
<evidence type="ECO:0000313" key="11">
    <source>
        <dbReference type="Proteomes" id="UP000075920"/>
    </source>
</evidence>
<dbReference type="InterPro" id="IPR001296">
    <property type="entry name" value="Glyco_trans_1"/>
</dbReference>
<feature type="compositionally biased region" description="Polar residues" evidence="7">
    <location>
        <begin position="554"/>
        <end position="565"/>
    </location>
</feature>
<dbReference type="SUPFAM" id="SSF53756">
    <property type="entry name" value="UDP-Glycosyltransferase/glycogen phosphorylase"/>
    <property type="match status" value="1"/>
</dbReference>
<dbReference type="EnsemblMetazoa" id="AMIN007054-RA">
    <property type="protein sequence ID" value="AMIN007054-PA"/>
    <property type="gene ID" value="AMIN007054"/>
</dbReference>
<dbReference type="GO" id="GO:0017176">
    <property type="term" value="F:phosphatidylinositol N-acetylglucosaminyltransferase activity"/>
    <property type="evidence" value="ECO:0007669"/>
    <property type="project" value="UniProtKB-EC"/>
</dbReference>
<feature type="region of interest" description="Disordered" evidence="7">
    <location>
        <begin position="1363"/>
        <end position="1475"/>
    </location>
</feature>
<comment type="pathway">
    <text evidence="1">Glycolipid biosynthesis; glycosylphosphatidylinositol-anchor biosynthesis.</text>
</comment>
<feature type="compositionally biased region" description="Basic and acidic residues" evidence="7">
    <location>
        <begin position="1315"/>
        <end position="1344"/>
    </location>
</feature>